<comment type="caution">
    <text evidence="1">The sequence shown here is derived from an EMBL/GenBank/DDBJ whole genome shotgun (WGS) entry which is preliminary data.</text>
</comment>
<accession>A0ABT0VI12</accession>
<dbReference type="Proteomes" id="UP001057481">
    <property type="component" value="Unassembled WGS sequence"/>
</dbReference>
<proteinExistence type="predicted"/>
<sequence length="120" mass="14305">MHKKRLFEIYVQPDGQNEFLSYYEQLPARDRQKMLAVLSQIQDTNLLVAQRNLWVKRIEKDLYELRCYVSSERTHGICFILTENNYLITHAYPKASSAVPSLEIKHLKQMRKEWTTHHGN</sequence>
<protein>
    <submittedName>
        <fullName evidence="1">Type II toxin-antitoxin system RelE/ParE family toxin</fullName>
    </submittedName>
</protein>
<evidence type="ECO:0000313" key="2">
    <source>
        <dbReference type="Proteomes" id="UP001057481"/>
    </source>
</evidence>
<name>A0ABT0VI12_9LACO</name>
<organism evidence="1 2">
    <name type="scientific">Periweissella beninensis</name>
    <dbReference type="NCBI Taxonomy" id="504936"/>
    <lineage>
        <taxon>Bacteria</taxon>
        <taxon>Bacillati</taxon>
        <taxon>Bacillota</taxon>
        <taxon>Bacilli</taxon>
        <taxon>Lactobacillales</taxon>
        <taxon>Lactobacillaceae</taxon>
        <taxon>Periweissella</taxon>
    </lineage>
</organism>
<dbReference type="InterPro" id="IPR009241">
    <property type="entry name" value="HigB-like"/>
</dbReference>
<evidence type="ECO:0000313" key="1">
    <source>
        <dbReference type="EMBL" id="MCM2437473.1"/>
    </source>
</evidence>
<dbReference type="EMBL" id="JAGMVS010000064">
    <property type="protein sequence ID" value="MCM2437473.1"/>
    <property type="molecule type" value="Genomic_DNA"/>
</dbReference>
<reference evidence="1" key="1">
    <citation type="submission" date="2021-04" db="EMBL/GenBank/DDBJ databases">
        <title>Taxonomic assessment of Weissella genus.</title>
        <authorList>
            <person name="Fanelli F."/>
            <person name="Chieffi D."/>
            <person name="Dell'Aquila A."/>
            <person name="Gyu-Sung C."/>
            <person name="Franz C.M.A.P."/>
            <person name="Fusco V."/>
        </authorList>
    </citation>
    <scope>NUCLEOTIDE SEQUENCE</scope>
    <source>
        <strain evidence="1">LMG 25373</strain>
    </source>
</reference>
<gene>
    <name evidence="1" type="ORF">KAK10_06080</name>
</gene>
<dbReference type="Pfam" id="PF05973">
    <property type="entry name" value="Gp49"/>
    <property type="match status" value="1"/>
</dbReference>
<keyword evidence="2" id="KW-1185">Reference proteome</keyword>
<dbReference type="RefSeq" id="WP_205143569.1">
    <property type="nucleotide sequence ID" value="NZ_JAFBDN010000007.1"/>
</dbReference>